<evidence type="ECO:0000313" key="8">
    <source>
        <dbReference type="Proteomes" id="UP000236333"/>
    </source>
</evidence>
<reference evidence="7 8" key="1">
    <citation type="journal article" date="2017" name="Mol. Biol. Evol.">
        <title>The 4-celled Tetrabaena socialis nuclear genome reveals the essential components for genetic control of cell number at the origin of multicellularity in the volvocine lineage.</title>
        <authorList>
            <person name="Featherston J."/>
            <person name="Arakaki Y."/>
            <person name="Hanschen E.R."/>
            <person name="Ferris P.J."/>
            <person name="Michod R.E."/>
            <person name="Olson B.J.S.C."/>
            <person name="Nozaki H."/>
            <person name="Durand P.M."/>
        </authorList>
    </citation>
    <scope>NUCLEOTIDE SEQUENCE [LARGE SCALE GENOMIC DNA]</scope>
    <source>
        <strain evidence="7 8">NIES-571</strain>
    </source>
</reference>
<keyword evidence="5" id="KW-0732">Signal</keyword>
<evidence type="ECO:0000256" key="2">
    <source>
        <dbReference type="ARBA" id="ARBA00010271"/>
    </source>
</evidence>
<name>A0A2J8A8D6_9CHLO</name>
<comment type="caution">
    <text evidence="4">Lacks conserved residue(s) required for the propagation of feature annotation.</text>
</comment>
<gene>
    <name evidence="7" type="ORF">TSOC_004629</name>
</gene>
<keyword evidence="3" id="KW-0333">Golgi apparatus</keyword>
<dbReference type="InterPro" id="IPR004263">
    <property type="entry name" value="Exostosin"/>
</dbReference>
<evidence type="ECO:0000259" key="6">
    <source>
        <dbReference type="PROSITE" id="PS50026"/>
    </source>
</evidence>
<accession>A0A2J8A8D6</accession>
<evidence type="ECO:0000256" key="5">
    <source>
        <dbReference type="SAM" id="SignalP"/>
    </source>
</evidence>
<dbReference type="AlphaFoldDB" id="A0A2J8A8D6"/>
<keyword evidence="7" id="KW-0808">Transferase</keyword>
<feature type="disulfide bond" evidence="4">
    <location>
        <begin position="93"/>
        <end position="102"/>
    </location>
</feature>
<dbReference type="EMBL" id="PGGS01000116">
    <property type="protein sequence ID" value="PNH08796.1"/>
    <property type="molecule type" value="Genomic_DNA"/>
</dbReference>
<feature type="disulfide bond" evidence="4">
    <location>
        <begin position="74"/>
        <end position="84"/>
    </location>
</feature>
<dbReference type="OrthoDB" id="1924787at2759"/>
<dbReference type="GO" id="GO:0000139">
    <property type="term" value="C:Golgi membrane"/>
    <property type="evidence" value="ECO:0007669"/>
    <property type="project" value="UniProtKB-SubCell"/>
</dbReference>
<dbReference type="PANTHER" id="PTHR11062:SF268">
    <property type="entry name" value="FAMILY PROTEIN, PUTATIVE, EXPRESSED-RELATED"/>
    <property type="match status" value="1"/>
</dbReference>
<feature type="signal peptide" evidence="5">
    <location>
        <begin position="1"/>
        <end position="20"/>
    </location>
</feature>
<dbReference type="Pfam" id="PF23106">
    <property type="entry name" value="EGF_Teneurin"/>
    <property type="match status" value="1"/>
</dbReference>
<dbReference type="GO" id="GO:0016757">
    <property type="term" value="F:glycosyltransferase activity"/>
    <property type="evidence" value="ECO:0007669"/>
    <property type="project" value="InterPro"/>
</dbReference>
<evidence type="ECO:0000256" key="4">
    <source>
        <dbReference type="PROSITE-ProRule" id="PRU00076"/>
    </source>
</evidence>
<keyword evidence="4" id="KW-1015">Disulfide bond</keyword>
<evidence type="ECO:0000313" key="7">
    <source>
        <dbReference type="EMBL" id="PNH08796.1"/>
    </source>
</evidence>
<evidence type="ECO:0000256" key="1">
    <source>
        <dbReference type="ARBA" id="ARBA00004323"/>
    </source>
</evidence>
<dbReference type="InterPro" id="IPR040911">
    <property type="entry name" value="Exostosin_GT47"/>
</dbReference>
<protein>
    <submittedName>
        <fullName evidence="7">Putative beta-1,4-xylosyltransferase IRX10</fullName>
    </submittedName>
</protein>
<dbReference type="PANTHER" id="PTHR11062">
    <property type="entry name" value="EXOSTOSIN HEPARAN SULFATE GLYCOSYLTRANSFERASE -RELATED"/>
    <property type="match status" value="1"/>
</dbReference>
<dbReference type="Pfam" id="PF03016">
    <property type="entry name" value="Exostosin_GT47"/>
    <property type="match status" value="1"/>
</dbReference>
<proteinExistence type="inferred from homology"/>
<comment type="caution">
    <text evidence="7">The sequence shown here is derived from an EMBL/GenBank/DDBJ whole genome shotgun (WGS) entry which is preliminary data.</text>
</comment>
<feature type="domain" description="EGF-like" evidence="6">
    <location>
        <begin position="70"/>
        <end position="103"/>
    </location>
</feature>
<comment type="subcellular location">
    <subcellularLocation>
        <location evidence="1">Golgi apparatus membrane</location>
        <topology evidence="1">Single-pass type II membrane protein</topology>
    </subcellularLocation>
</comment>
<sequence>MLWRVALASELLLVWTLAAAENPRAGVSQQRKVPLTEDAPLSKRCARVRGEWCLPFHTQQPVPWKPAPRGSIDCPTNCNNVGRCNHDTGYCDCPAGWRGPGCKVVQKRPCTGLLRSPDEQLKEPISSIGPDKRDKNWTAPGNAPSRCFGVCDDALALCYCDGPMGRIPAPDDAPPGTPPIRRGRPIMHVHEGPKTGYCNVSKPAWAPICGPEDLTGPLCDQPQEAFCPGACAGHGFCDLGFCRCDEGYYGHDCARRKASLPLLPSSIAQRPWVASQVVEPPAAMEPPPKDTRRRPLIYVYDLEPLYNSKLLQYRIAPAWCTHRYHIKDNMTHWSVWGYAAESSIHEYLLMSEHRTFDPEEADYFYVPHYGACLIYPVMGWADYPWFWTPGGSRVMQVINMMREMVEWLDGTYPFWKRRGGRDHIFLFTHDEGACWAPNVVKDSIWLTHWGRMDLNHTSNTAFTWDNYTADFVNWRQPEGYTKYIAGHPCYDPVKGGAGAGLVAASCRGSLVPGFKGVTHYHRSPLQAAPAKLREIFFYFRGDVGKNRLPHYSRGVRQAIYKMAKEGDWATKHKVLVGDGGDFPGDYSDMLSRSIFCLVAAGDGYSMRMEDAVLHGCIPVIIMDEVHVVFEPILDVDSFSVRLPEAHVPRLLEILQAIPEETIRSKQSCLGKVWHRYRYGNLPGLATELRGQMDFNKQDPLLK</sequence>
<feature type="chain" id="PRO_5014458660" evidence="5">
    <location>
        <begin position="21"/>
        <end position="702"/>
    </location>
</feature>
<dbReference type="Proteomes" id="UP000236333">
    <property type="component" value="Unassembled WGS sequence"/>
</dbReference>
<dbReference type="Gene3D" id="2.10.25.10">
    <property type="entry name" value="Laminin"/>
    <property type="match status" value="1"/>
</dbReference>
<organism evidence="7 8">
    <name type="scientific">Tetrabaena socialis</name>
    <dbReference type="NCBI Taxonomy" id="47790"/>
    <lineage>
        <taxon>Eukaryota</taxon>
        <taxon>Viridiplantae</taxon>
        <taxon>Chlorophyta</taxon>
        <taxon>core chlorophytes</taxon>
        <taxon>Chlorophyceae</taxon>
        <taxon>CS clade</taxon>
        <taxon>Chlamydomonadales</taxon>
        <taxon>Tetrabaenaceae</taxon>
        <taxon>Tetrabaena</taxon>
    </lineage>
</organism>
<keyword evidence="8" id="KW-1185">Reference proteome</keyword>
<dbReference type="PROSITE" id="PS01186">
    <property type="entry name" value="EGF_2"/>
    <property type="match status" value="1"/>
</dbReference>
<dbReference type="PROSITE" id="PS00022">
    <property type="entry name" value="EGF_1"/>
    <property type="match status" value="1"/>
</dbReference>
<evidence type="ECO:0000256" key="3">
    <source>
        <dbReference type="ARBA" id="ARBA00023034"/>
    </source>
</evidence>
<keyword evidence="4" id="KW-0245">EGF-like domain</keyword>
<comment type="similarity">
    <text evidence="2">Belongs to the glycosyltransferase 47 family.</text>
</comment>
<dbReference type="InterPro" id="IPR000742">
    <property type="entry name" value="EGF"/>
</dbReference>
<dbReference type="PROSITE" id="PS50026">
    <property type="entry name" value="EGF_3"/>
    <property type="match status" value="1"/>
</dbReference>